<dbReference type="CDD" id="cd01086">
    <property type="entry name" value="MetAP1"/>
    <property type="match status" value="1"/>
</dbReference>
<comment type="subunit">
    <text evidence="6">Monomer.</text>
</comment>
<comment type="function">
    <text evidence="1 6">Removes the N-terminal methionine from nascent proteins. The N-terminal methionine is often cleaved when the second residue in the primary sequence is small and uncharged (Met-Ala-, Cys, Gly, Pro, Ser, Thr, or Val). Requires deformylation of the N(alpha)-formylated initiator methionine before it can be hydrolyzed.</text>
</comment>
<dbReference type="NCBIfam" id="TIGR00500">
    <property type="entry name" value="met_pdase_I"/>
    <property type="match status" value="1"/>
</dbReference>
<keyword evidence="2 6" id="KW-0031">Aminopeptidase</keyword>
<dbReference type="Gene3D" id="3.90.230.10">
    <property type="entry name" value="Creatinase/methionine aminopeptidase superfamily"/>
    <property type="match status" value="1"/>
</dbReference>
<feature type="domain" description="Peptidase M24" evidence="8">
    <location>
        <begin position="13"/>
        <end position="247"/>
    </location>
</feature>
<dbReference type="EMBL" id="LR134406">
    <property type="protein sequence ID" value="VEH70852.1"/>
    <property type="molecule type" value="Genomic_DNA"/>
</dbReference>
<dbReference type="Proteomes" id="UP000677180">
    <property type="component" value="Chromosome"/>
</dbReference>
<evidence type="ECO:0000256" key="2">
    <source>
        <dbReference type="ARBA" id="ARBA00022438"/>
    </source>
</evidence>
<feature type="binding site" evidence="6">
    <location>
        <position position="83"/>
    </location>
    <ligand>
        <name>substrate</name>
    </ligand>
</feature>
<accession>A0A3N4DQ40</accession>
<dbReference type="SUPFAM" id="SSF55920">
    <property type="entry name" value="Creatinase/aminopeptidase"/>
    <property type="match status" value="1"/>
</dbReference>
<evidence type="ECO:0000256" key="4">
    <source>
        <dbReference type="ARBA" id="ARBA00022723"/>
    </source>
</evidence>
<comment type="catalytic activity">
    <reaction evidence="6 7">
        <text>Release of N-terminal amino acids, preferentially methionine, from peptides and arylamides.</text>
        <dbReference type="EC" id="3.4.11.18"/>
    </reaction>
</comment>
<dbReference type="RefSeq" id="WP_014847217.1">
    <property type="nucleotide sequence ID" value="NZ_CP040007.1"/>
</dbReference>
<dbReference type="GO" id="GO:0070006">
    <property type="term" value="F:metalloaminopeptidase activity"/>
    <property type="evidence" value="ECO:0007669"/>
    <property type="project" value="UniProtKB-UniRule"/>
</dbReference>
<dbReference type="GO" id="GO:0046872">
    <property type="term" value="F:metal ion binding"/>
    <property type="evidence" value="ECO:0007669"/>
    <property type="project" value="UniProtKB-UniRule"/>
</dbReference>
<feature type="binding site" evidence="6">
    <location>
        <position position="111"/>
    </location>
    <ligand>
        <name>a divalent metal cation</name>
        <dbReference type="ChEBI" id="CHEBI:60240"/>
        <label>2</label>
        <note>catalytic</note>
    </ligand>
</feature>
<reference evidence="10 11" key="1">
    <citation type="submission" date="2018-12" db="EMBL/GenBank/DDBJ databases">
        <authorList>
            <consortium name="Pathogen Informatics"/>
        </authorList>
    </citation>
    <scope>NUCLEOTIDE SEQUENCE [LARGE SCALE GENOMIC DNA]</scope>
    <source>
        <strain evidence="10 11">NCTC12967</strain>
    </source>
</reference>
<keyword evidence="5 6" id="KW-0378">Hydrolase</keyword>
<keyword evidence="11" id="KW-1185">Reference proteome</keyword>
<evidence type="ECO:0000313" key="11">
    <source>
        <dbReference type="Proteomes" id="UP000273044"/>
    </source>
</evidence>
<evidence type="ECO:0000256" key="6">
    <source>
        <dbReference type="HAMAP-Rule" id="MF_01974"/>
    </source>
</evidence>
<dbReference type="PANTHER" id="PTHR43330">
    <property type="entry name" value="METHIONINE AMINOPEPTIDASE"/>
    <property type="match status" value="1"/>
</dbReference>
<dbReference type="PANTHER" id="PTHR43330:SF27">
    <property type="entry name" value="METHIONINE AMINOPEPTIDASE"/>
    <property type="match status" value="1"/>
</dbReference>
<dbReference type="GO" id="GO:0004239">
    <property type="term" value="F:initiator methionyl aminopeptidase activity"/>
    <property type="evidence" value="ECO:0007669"/>
    <property type="project" value="UniProtKB-UniRule"/>
</dbReference>
<dbReference type="InterPro" id="IPR002467">
    <property type="entry name" value="Pept_M24A_MAP1"/>
</dbReference>
<evidence type="ECO:0000256" key="1">
    <source>
        <dbReference type="ARBA" id="ARBA00002521"/>
    </source>
</evidence>
<dbReference type="OrthoDB" id="9802055at2"/>
<dbReference type="AlphaFoldDB" id="A0A3N4DQ40"/>
<feature type="binding site" evidence="6">
    <location>
        <position position="100"/>
    </location>
    <ligand>
        <name>a divalent metal cation</name>
        <dbReference type="ChEBI" id="CHEBI:60240"/>
        <label>1</label>
    </ligand>
</feature>
<feature type="binding site" evidence="6">
    <location>
        <position position="209"/>
    </location>
    <ligand>
        <name>a divalent metal cation</name>
        <dbReference type="ChEBI" id="CHEBI:60240"/>
        <label>2</label>
        <note>catalytic</note>
    </ligand>
</feature>
<feature type="binding site" evidence="6">
    <location>
        <position position="240"/>
    </location>
    <ligand>
        <name>a divalent metal cation</name>
        <dbReference type="ChEBI" id="CHEBI:60240"/>
        <label>2</label>
        <note>catalytic</note>
    </ligand>
</feature>
<evidence type="ECO:0000256" key="5">
    <source>
        <dbReference type="ARBA" id="ARBA00022801"/>
    </source>
</evidence>
<name>A0A3N4DQ40_9ACTN</name>
<dbReference type="OMA" id="HWEHSVA"/>
<evidence type="ECO:0000256" key="3">
    <source>
        <dbReference type="ARBA" id="ARBA00022670"/>
    </source>
</evidence>
<evidence type="ECO:0000313" key="10">
    <source>
        <dbReference type="EMBL" id="VEH70852.1"/>
    </source>
</evidence>
<dbReference type="Pfam" id="PF00557">
    <property type="entry name" value="Peptidase_M24"/>
    <property type="match status" value="1"/>
</dbReference>
<dbReference type="HAMAP" id="MF_01974">
    <property type="entry name" value="MetAP_1"/>
    <property type="match status" value="1"/>
</dbReference>
<comment type="similarity">
    <text evidence="6">Belongs to the peptidase M24A family. Methionine aminopeptidase type 1 subfamily.</text>
</comment>
<feature type="binding site" evidence="6">
    <location>
        <position position="240"/>
    </location>
    <ligand>
        <name>a divalent metal cation</name>
        <dbReference type="ChEBI" id="CHEBI:60240"/>
        <label>1</label>
    </ligand>
</feature>
<sequence>MSIEIKTPEQLRKMRAAGLVVAEGLRRMQEATAVGVTTAEIDAVGRDVLAEHGATSNFLGYGSEYGTPFPGVSCISVNDELVHGIPGNRVIRDGDLVSIDFGAVLDGWHGDAARSFVVGEARAEDLGMIEATRQAMWAGIAAVRDGGRVGDVSRAIEWCVKHQPRRYGSLRDYTGHGIGSRMHMEPDVPNQFRFRPNPRLGVGMAIAVEPMLTLGFHQTVVAADDWTVRSRDGERGAHWENTVAITEHGLWVLTEPDGGEAELTARGVAFGPLNE</sequence>
<reference evidence="9" key="2">
    <citation type="submission" date="2021-03" db="EMBL/GenBank/DDBJ databases">
        <title>Human Oral Microbial Genomes.</title>
        <authorList>
            <person name="Johnston C.D."/>
            <person name="Chen T."/>
            <person name="Dewhirst F.E."/>
        </authorList>
    </citation>
    <scope>NUCLEOTIDE SEQUENCE</scope>
    <source>
        <strain evidence="9">F0714</strain>
    </source>
</reference>
<feature type="binding site" evidence="6">
    <location>
        <position position="176"/>
    </location>
    <ligand>
        <name>a divalent metal cation</name>
        <dbReference type="ChEBI" id="CHEBI:60240"/>
        <label>2</label>
        <note>catalytic</note>
    </ligand>
</feature>
<dbReference type="Proteomes" id="UP000273044">
    <property type="component" value="Chromosome"/>
</dbReference>
<dbReference type="EMBL" id="CP072385">
    <property type="protein sequence ID" value="QUC12004.1"/>
    <property type="molecule type" value="Genomic_DNA"/>
</dbReference>
<dbReference type="EC" id="3.4.11.18" evidence="6 7"/>
<keyword evidence="4 6" id="KW-0479">Metal-binding</keyword>
<proteinExistence type="inferred from homology"/>
<dbReference type="InterPro" id="IPR000994">
    <property type="entry name" value="Pept_M24"/>
</dbReference>
<feature type="binding site" evidence="6">
    <location>
        <position position="111"/>
    </location>
    <ligand>
        <name>a divalent metal cation</name>
        <dbReference type="ChEBI" id="CHEBI:60240"/>
        <label>1</label>
    </ligand>
</feature>
<dbReference type="GeneID" id="64407603"/>
<dbReference type="GO" id="GO:0006508">
    <property type="term" value="P:proteolysis"/>
    <property type="evidence" value="ECO:0007669"/>
    <property type="project" value="UniProtKB-KW"/>
</dbReference>
<evidence type="ECO:0000256" key="7">
    <source>
        <dbReference type="RuleBase" id="RU003653"/>
    </source>
</evidence>
<organism evidence="10 11">
    <name type="scientific">Arachnia propionica</name>
    <dbReference type="NCBI Taxonomy" id="1750"/>
    <lineage>
        <taxon>Bacteria</taxon>
        <taxon>Bacillati</taxon>
        <taxon>Actinomycetota</taxon>
        <taxon>Actinomycetes</taxon>
        <taxon>Propionibacteriales</taxon>
        <taxon>Propionibacteriaceae</taxon>
        <taxon>Arachnia</taxon>
    </lineage>
</organism>
<dbReference type="InterPro" id="IPR036005">
    <property type="entry name" value="Creatinase/aminopeptidase-like"/>
</dbReference>
<dbReference type="GO" id="GO:0005829">
    <property type="term" value="C:cytosol"/>
    <property type="evidence" value="ECO:0007669"/>
    <property type="project" value="TreeGrafter"/>
</dbReference>
<gene>
    <name evidence="10" type="primary">map_2</name>
    <name evidence="6 9" type="synonym">map</name>
    <name evidence="9" type="ORF">J5A53_04750</name>
    <name evidence="10" type="ORF">NCTC12967_02158</name>
</gene>
<comment type="cofactor">
    <cofactor evidence="6">
        <name>Co(2+)</name>
        <dbReference type="ChEBI" id="CHEBI:48828"/>
    </cofactor>
    <cofactor evidence="6">
        <name>Zn(2+)</name>
        <dbReference type="ChEBI" id="CHEBI:29105"/>
    </cofactor>
    <cofactor evidence="6">
        <name>Mn(2+)</name>
        <dbReference type="ChEBI" id="CHEBI:29035"/>
    </cofactor>
    <cofactor evidence="6">
        <name>Fe(2+)</name>
        <dbReference type="ChEBI" id="CHEBI:29033"/>
    </cofactor>
    <text evidence="6">Binds 2 divalent metal cations per subunit. Has a high-affinity and a low affinity metal-binding site. The true nature of the physiological cofactor is under debate. The enzyme is active with cobalt, zinc, manganese or divalent iron ions. Most likely, methionine aminopeptidases function as mononuclear Fe(2+)-metalloproteases under physiological conditions, and the catalytically relevant metal-binding site has been assigned to the histidine-containing high-affinity site.</text>
</comment>
<keyword evidence="3 6" id="KW-0645">Protease</keyword>
<protein>
    <recommendedName>
        <fullName evidence="6 7">Methionine aminopeptidase</fullName>
        <shortName evidence="6">MAP</shortName>
        <shortName evidence="6">MetAP</shortName>
        <ecNumber evidence="6 7">3.4.11.18</ecNumber>
    </recommendedName>
    <alternativeName>
        <fullName evidence="6">Peptidase M</fullName>
    </alternativeName>
</protein>
<evidence type="ECO:0000259" key="8">
    <source>
        <dbReference type="Pfam" id="PF00557"/>
    </source>
</evidence>
<dbReference type="InterPro" id="IPR001714">
    <property type="entry name" value="Pept_M24_MAP"/>
</dbReference>
<feature type="binding site" evidence="6">
    <location>
        <position position="183"/>
    </location>
    <ligand>
        <name>substrate</name>
    </ligand>
</feature>
<dbReference type="PRINTS" id="PR00599">
    <property type="entry name" value="MAPEPTIDASE"/>
</dbReference>
<evidence type="ECO:0000313" key="9">
    <source>
        <dbReference type="EMBL" id="QUC12004.1"/>
    </source>
</evidence>